<dbReference type="SMART" id="SM01207">
    <property type="entry name" value="G3P_acyltransf"/>
    <property type="match status" value="1"/>
</dbReference>
<dbReference type="PANTHER" id="PTHR30309">
    <property type="entry name" value="INNER MEMBRANE PROTEIN YGIH"/>
    <property type="match status" value="1"/>
</dbReference>
<comment type="subunit">
    <text evidence="10">Probably interacts with PlsX.</text>
</comment>
<evidence type="ECO:0000256" key="4">
    <source>
        <dbReference type="ARBA" id="ARBA00022692"/>
    </source>
</evidence>
<dbReference type="NCBIfam" id="TIGR00023">
    <property type="entry name" value="glycerol-3-phosphate 1-O-acyltransferase PlsY"/>
    <property type="match status" value="1"/>
</dbReference>
<comment type="subcellular location">
    <subcellularLocation>
        <location evidence="10">Cell membrane</location>
        <topology evidence="10">Multi-pass membrane protein</topology>
    </subcellularLocation>
</comment>
<keyword evidence="4 10" id="KW-0812">Transmembrane</keyword>
<evidence type="ECO:0000256" key="2">
    <source>
        <dbReference type="ARBA" id="ARBA00022516"/>
    </source>
</evidence>
<feature type="transmembrane region" description="Helical" evidence="10">
    <location>
        <begin position="6"/>
        <end position="27"/>
    </location>
</feature>
<evidence type="ECO:0000313" key="11">
    <source>
        <dbReference type="EMBL" id="QTL98235.1"/>
    </source>
</evidence>
<dbReference type="Proteomes" id="UP000665020">
    <property type="component" value="Chromosome"/>
</dbReference>
<dbReference type="PANTHER" id="PTHR30309:SF0">
    <property type="entry name" value="GLYCEROL-3-PHOSPHATE ACYLTRANSFERASE-RELATED"/>
    <property type="match status" value="1"/>
</dbReference>
<keyword evidence="7 10" id="KW-0472">Membrane</keyword>
<evidence type="ECO:0000256" key="3">
    <source>
        <dbReference type="ARBA" id="ARBA00022679"/>
    </source>
</evidence>
<dbReference type="UniPathway" id="UPA00085"/>
<dbReference type="GO" id="GO:0043772">
    <property type="term" value="F:acyl-phosphate glycerol-3-phosphate acyltransferase activity"/>
    <property type="evidence" value="ECO:0007669"/>
    <property type="project" value="UniProtKB-UniRule"/>
</dbReference>
<keyword evidence="3 10" id="KW-0808">Transferase</keyword>
<evidence type="ECO:0000256" key="8">
    <source>
        <dbReference type="ARBA" id="ARBA00023209"/>
    </source>
</evidence>
<evidence type="ECO:0000256" key="5">
    <source>
        <dbReference type="ARBA" id="ARBA00022989"/>
    </source>
</evidence>
<keyword evidence="8 10" id="KW-0594">Phospholipid biosynthesis</keyword>
<sequence length="205" mass="22690">MLVLFIILICYLIGAIPFAFITTQLITGKDVRKYGSGNVGATNASRLLGFKFGVLVALLDIFKGYIAVLIANFFLVDMPIYYLLLASLAVIIGHNWSVFLKFSGGKGVATTVGVLLRLLPVAFLIYALIWIFVIILSKYVSLGSIMAAMSLPLTFFFYTEEAIYIVFAIIIALFVIARHYSNIQRLLKGEERKINFSLLVNKGDG</sequence>
<dbReference type="Pfam" id="PF02660">
    <property type="entry name" value="G3P_acyltransf"/>
    <property type="match status" value="1"/>
</dbReference>
<dbReference type="InterPro" id="IPR003811">
    <property type="entry name" value="G3P_acylTferase_PlsY"/>
</dbReference>
<dbReference type="GO" id="GO:0008654">
    <property type="term" value="P:phospholipid biosynthetic process"/>
    <property type="evidence" value="ECO:0007669"/>
    <property type="project" value="UniProtKB-UniRule"/>
</dbReference>
<dbReference type="RefSeq" id="WP_230866688.1">
    <property type="nucleotide sequence ID" value="NZ_CP046640.1"/>
</dbReference>
<feature type="transmembrane region" description="Helical" evidence="10">
    <location>
        <begin position="80"/>
        <end position="102"/>
    </location>
</feature>
<keyword evidence="12" id="KW-1185">Reference proteome</keyword>
<dbReference type="EMBL" id="CP046640">
    <property type="protein sequence ID" value="QTL98235.1"/>
    <property type="molecule type" value="Genomic_DNA"/>
</dbReference>
<keyword evidence="11" id="KW-0012">Acyltransferase</keyword>
<protein>
    <recommendedName>
        <fullName evidence="10">Glycerol-3-phosphate acyltransferase</fullName>
    </recommendedName>
    <alternativeName>
        <fullName evidence="10">Acyl-PO4 G3P acyltransferase</fullName>
    </alternativeName>
    <alternativeName>
        <fullName evidence="10">Acyl-phosphate--glycerol-3-phosphate acyltransferase</fullName>
    </alternativeName>
    <alternativeName>
        <fullName evidence="10">G3P acyltransferase</fullName>
        <shortName evidence="10">GPAT</shortName>
        <ecNumber evidence="10">2.3.1.275</ecNumber>
    </alternativeName>
    <alternativeName>
        <fullName evidence="10">Lysophosphatidic acid synthase</fullName>
        <shortName evidence="10">LPA synthase</shortName>
    </alternativeName>
</protein>
<dbReference type="HAMAP" id="MF_01043">
    <property type="entry name" value="PlsY"/>
    <property type="match status" value="1"/>
</dbReference>
<dbReference type="AlphaFoldDB" id="A0A8A7KDQ8"/>
<reference evidence="11" key="1">
    <citation type="submission" date="2019-12" db="EMBL/GenBank/DDBJ databases">
        <authorList>
            <person name="zhang j."/>
            <person name="sun C.M."/>
        </authorList>
    </citation>
    <scope>NUCLEOTIDE SEQUENCE</scope>
    <source>
        <strain evidence="11">NS-1</strain>
    </source>
</reference>
<comment type="function">
    <text evidence="10">Catalyzes the transfer of an acyl group from acyl-phosphate (acyl-PO(4)) to glycerol-3-phosphate (G3P) to form lysophosphatidic acid (LPA). This enzyme utilizes acyl-phosphate as fatty acyl donor, but not acyl-CoA or acyl-ACP.</text>
</comment>
<gene>
    <name evidence="10 11" type="primary">plsY</name>
    <name evidence="11" type="ORF">GM661_09710</name>
</gene>
<feature type="transmembrane region" description="Helical" evidence="10">
    <location>
        <begin position="155"/>
        <end position="177"/>
    </location>
</feature>
<evidence type="ECO:0000256" key="1">
    <source>
        <dbReference type="ARBA" id="ARBA00022475"/>
    </source>
</evidence>
<feature type="transmembrane region" description="Helical" evidence="10">
    <location>
        <begin position="48"/>
        <end position="74"/>
    </location>
</feature>
<keyword evidence="2 10" id="KW-0444">Lipid biosynthesis</keyword>
<organism evidence="11 12">
    <name type="scientific">Iocasia fonsfrigidae</name>
    <dbReference type="NCBI Taxonomy" id="2682810"/>
    <lineage>
        <taxon>Bacteria</taxon>
        <taxon>Bacillati</taxon>
        <taxon>Bacillota</taxon>
        <taxon>Clostridia</taxon>
        <taxon>Halanaerobiales</taxon>
        <taxon>Halanaerobiaceae</taxon>
        <taxon>Iocasia</taxon>
    </lineage>
</organism>
<evidence type="ECO:0000256" key="6">
    <source>
        <dbReference type="ARBA" id="ARBA00023098"/>
    </source>
</evidence>
<keyword evidence="9 10" id="KW-1208">Phospholipid metabolism</keyword>
<dbReference type="KEGG" id="ifn:GM661_09710"/>
<feature type="transmembrane region" description="Helical" evidence="10">
    <location>
        <begin position="114"/>
        <end position="135"/>
    </location>
</feature>
<accession>A0A8A7KDQ8</accession>
<keyword evidence="1 10" id="KW-1003">Cell membrane</keyword>
<evidence type="ECO:0000256" key="9">
    <source>
        <dbReference type="ARBA" id="ARBA00023264"/>
    </source>
</evidence>
<comment type="similarity">
    <text evidence="10">Belongs to the PlsY family.</text>
</comment>
<keyword evidence="5 10" id="KW-1133">Transmembrane helix</keyword>
<name>A0A8A7KDQ8_9FIRM</name>
<dbReference type="GO" id="GO:0005886">
    <property type="term" value="C:plasma membrane"/>
    <property type="evidence" value="ECO:0007669"/>
    <property type="project" value="UniProtKB-SubCell"/>
</dbReference>
<keyword evidence="6 10" id="KW-0443">Lipid metabolism</keyword>
<dbReference type="EC" id="2.3.1.275" evidence="10"/>
<evidence type="ECO:0000256" key="7">
    <source>
        <dbReference type="ARBA" id="ARBA00023136"/>
    </source>
</evidence>
<proteinExistence type="inferred from homology"/>
<evidence type="ECO:0000313" key="12">
    <source>
        <dbReference type="Proteomes" id="UP000665020"/>
    </source>
</evidence>
<comment type="catalytic activity">
    <reaction evidence="10">
        <text>an acyl phosphate + sn-glycerol 3-phosphate = a 1-acyl-sn-glycero-3-phosphate + phosphate</text>
        <dbReference type="Rhea" id="RHEA:34075"/>
        <dbReference type="ChEBI" id="CHEBI:43474"/>
        <dbReference type="ChEBI" id="CHEBI:57597"/>
        <dbReference type="ChEBI" id="CHEBI:57970"/>
        <dbReference type="ChEBI" id="CHEBI:59918"/>
        <dbReference type="EC" id="2.3.1.275"/>
    </reaction>
</comment>
<evidence type="ECO:0000256" key="10">
    <source>
        <dbReference type="HAMAP-Rule" id="MF_01043"/>
    </source>
</evidence>
<comment type="pathway">
    <text evidence="10">Lipid metabolism; phospholipid metabolism.</text>
</comment>